<organism evidence="10 11">
    <name type="scientific">Rhodoferax lithotrophicus</name>
    <dbReference type="NCBI Taxonomy" id="2798804"/>
    <lineage>
        <taxon>Bacteria</taxon>
        <taxon>Pseudomonadati</taxon>
        <taxon>Pseudomonadota</taxon>
        <taxon>Betaproteobacteria</taxon>
        <taxon>Burkholderiales</taxon>
        <taxon>Comamonadaceae</taxon>
        <taxon>Rhodoferax</taxon>
    </lineage>
</organism>
<keyword evidence="11" id="KW-1185">Reference proteome</keyword>
<dbReference type="InterPro" id="IPR036909">
    <property type="entry name" value="Cyt_c-like_dom_sf"/>
</dbReference>
<dbReference type="Gene3D" id="1.10.760.10">
    <property type="entry name" value="Cytochrome c-like domain"/>
    <property type="match status" value="2"/>
</dbReference>
<dbReference type="NCBIfam" id="TIGR04039">
    <property type="entry name" value="MXAN_0977_Heme2"/>
    <property type="match status" value="1"/>
</dbReference>
<reference evidence="10 11" key="1">
    <citation type="journal article" date="2021" name="Microbiol. Spectr.">
        <title>A Single Bacterium Capable of Oxidation and Reduction of Iron at Circumneutral pH.</title>
        <authorList>
            <person name="Kato S."/>
            <person name="Ohkuma M."/>
        </authorList>
    </citation>
    <scope>NUCLEOTIDE SEQUENCE [LARGE SCALE GENOMIC DNA]</scope>
    <source>
        <strain evidence="10 11">MIZ03</strain>
    </source>
</reference>
<dbReference type="PANTHER" id="PTHR30600">
    <property type="entry name" value="CYTOCHROME C PEROXIDASE-RELATED"/>
    <property type="match status" value="1"/>
</dbReference>
<name>A0ABN6D0J8_9BURK</name>
<evidence type="ECO:0000256" key="1">
    <source>
        <dbReference type="ARBA" id="ARBA00004418"/>
    </source>
</evidence>
<dbReference type="InterPro" id="IPR051395">
    <property type="entry name" value="Cytochrome_c_Peroxidase/MauG"/>
</dbReference>
<evidence type="ECO:0000256" key="8">
    <source>
        <dbReference type="PROSITE-ProRule" id="PRU00433"/>
    </source>
</evidence>
<dbReference type="SUPFAM" id="SSF46626">
    <property type="entry name" value="Cytochrome c"/>
    <property type="match status" value="2"/>
</dbReference>
<sequence>MNKPALTLVGLAATAVAAGLLALGVIPSPFLAKDSPAVPPSTNSDWHWNLPKGFPEPLVPADNPMSEAKFQLGRHLFFDTRLSGNGSMGCGSCHFQNLAFTDGKPVATGSTGDVTARGAMSIANVAYYPTLTWANPSQYTLEIQAGVPMFVENLAVELGINDENKAAVLARFQNDADYQRRFQEVFPGEPINFMNIVKAIAAFERGVISGNSRFDQAQAGTTHLSEAEERGRKLFFSEQAQCSTCHSGFNFSDQTVSAAAPQSNQPFHNTGLYNVDGKGAYPDSNPGVIGVMPQDASNMGKFRVPSLRNIEVTAPYMHDGSITTLQDVLAFYAAGGRDITSGPYQGDGRHNPFKDARLDKIRLSQAEQADLIAFLKTLTDQAFLNNPRFADPFKTPSSSTRQSLAKQ</sequence>
<protein>
    <submittedName>
        <fullName evidence="10">Cytochrome c551 peroxidase</fullName>
    </submittedName>
</protein>
<keyword evidence="7 8" id="KW-0408">Iron</keyword>
<gene>
    <name evidence="10" type="ORF">MIZ03_0279</name>
</gene>
<evidence type="ECO:0000256" key="2">
    <source>
        <dbReference type="ARBA" id="ARBA00022617"/>
    </source>
</evidence>
<dbReference type="InterPro" id="IPR009056">
    <property type="entry name" value="Cyt_c-like_dom"/>
</dbReference>
<evidence type="ECO:0000313" key="10">
    <source>
        <dbReference type="EMBL" id="BCO25419.1"/>
    </source>
</evidence>
<dbReference type="GO" id="GO:0004601">
    <property type="term" value="F:peroxidase activity"/>
    <property type="evidence" value="ECO:0007669"/>
    <property type="project" value="UniProtKB-KW"/>
</dbReference>
<keyword evidence="6" id="KW-0560">Oxidoreductase</keyword>
<keyword evidence="4" id="KW-0732">Signal</keyword>
<evidence type="ECO:0000256" key="4">
    <source>
        <dbReference type="ARBA" id="ARBA00022729"/>
    </source>
</evidence>
<evidence type="ECO:0000256" key="3">
    <source>
        <dbReference type="ARBA" id="ARBA00022723"/>
    </source>
</evidence>
<dbReference type="Pfam" id="PF03150">
    <property type="entry name" value="CCP_MauG"/>
    <property type="match status" value="1"/>
</dbReference>
<keyword evidence="5" id="KW-0574">Periplasm</keyword>
<dbReference type="InterPro" id="IPR026259">
    <property type="entry name" value="MauG/Cytc_peroxidase"/>
</dbReference>
<evidence type="ECO:0000259" key="9">
    <source>
        <dbReference type="PROSITE" id="PS51007"/>
    </source>
</evidence>
<accession>A0ABN6D0J8</accession>
<dbReference type="PIRSF" id="PIRSF000294">
    <property type="entry name" value="Cytochrome-c_peroxidase"/>
    <property type="match status" value="1"/>
</dbReference>
<proteinExistence type="predicted"/>
<keyword evidence="2 8" id="KW-0349">Heme</keyword>
<dbReference type="InterPro" id="IPR004852">
    <property type="entry name" value="Di-haem_cyt_c_peroxidsae"/>
</dbReference>
<dbReference type="RefSeq" id="WP_223907035.1">
    <property type="nucleotide sequence ID" value="NZ_AP024238.1"/>
</dbReference>
<comment type="subcellular location">
    <subcellularLocation>
        <location evidence="1">Periplasm</location>
    </subcellularLocation>
</comment>
<feature type="domain" description="Cytochrome c" evidence="9">
    <location>
        <begin position="226"/>
        <end position="379"/>
    </location>
</feature>
<dbReference type="InterPro" id="IPR023929">
    <property type="entry name" value="MbnH-like"/>
</dbReference>
<evidence type="ECO:0000256" key="5">
    <source>
        <dbReference type="ARBA" id="ARBA00022764"/>
    </source>
</evidence>
<dbReference type="PANTHER" id="PTHR30600:SF14">
    <property type="entry name" value="CYTOCHROME C PEROXIDASE"/>
    <property type="match status" value="1"/>
</dbReference>
<evidence type="ECO:0000256" key="6">
    <source>
        <dbReference type="ARBA" id="ARBA00023002"/>
    </source>
</evidence>
<keyword evidence="10" id="KW-0575">Peroxidase</keyword>
<keyword evidence="3 8" id="KW-0479">Metal-binding</keyword>
<dbReference type="PROSITE" id="PS51007">
    <property type="entry name" value="CYTC"/>
    <property type="match status" value="1"/>
</dbReference>
<evidence type="ECO:0000256" key="7">
    <source>
        <dbReference type="ARBA" id="ARBA00023004"/>
    </source>
</evidence>
<dbReference type="EMBL" id="AP024238">
    <property type="protein sequence ID" value="BCO25419.1"/>
    <property type="molecule type" value="Genomic_DNA"/>
</dbReference>
<evidence type="ECO:0000313" key="11">
    <source>
        <dbReference type="Proteomes" id="UP000824366"/>
    </source>
</evidence>
<dbReference type="Proteomes" id="UP000824366">
    <property type="component" value="Chromosome"/>
</dbReference>